<organism evidence="1 2">
    <name type="scientific">Mesobacillus maritimus</name>
    <dbReference type="NCBI Taxonomy" id="1643336"/>
    <lineage>
        <taxon>Bacteria</taxon>
        <taxon>Bacillati</taxon>
        <taxon>Bacillota</taxon>
        <taxon>Bacilli</taxon>
        <taxon>Bacillales</taxon>
        <taxon>Bacillaceae</taxon>
        <taxon>Mesobacillus</taxon>
    </lineage>
</organism>
<dbReference type="SUPFAM" id="SSF140500">
    <property type="entry name" value="BAS1536-like"/>
    <property type="match status" value="1"/>
</dbReference>
<sequence>MNLPILKRDIENCREEMVQLALNTSMNDQRVIEASKKLDHLINLYFKFSTKCS</sequence>
<dbReference type="PANTHER" id="PTHR41263">
    <property type="entry name" value="ASPARTYL-PHOSPHATE PHOSPHATASE YISI"/>
    <property type="match status" value="1"/>
</dbReference>
<dbReference type="InterPro" id="IPR036638">
    <property type="entry name" value="HLH_DNA-bd_sf"/>
</dbReference>
<dbReference type="Proteomes" id="UP000769780">
    <property type="component" value="Unassembled WGS sequence"/>
</dbReference>
<reference evidence="1 2" key="1">
    <citation type="submission" date="2020-07" db="EMBL/GenBank/DDBJ databases">
        <title>Fungal Genomes of the International Space Station.</title>
        <authorList>
            <person name="Seuylemezian A."/>
            <person name="Singh N.K."/>
            <person name="Wood J."/>
            <person name="Venkateswaran K."/>
        </authorList>
    </citation>
    <scope>NUCLEOTIDE SEQUENCE [LARGE SCALE GENOMIC DNA]</scope>
    <source>
        <strain evidence="1 2">PL-B2</strain>
    </source>
</reference>
<evidence type="ECO:0000313" key="1">
    <source>
        <dbReference type="EMBL" id="MBY0099538.1"/>
    </source>
</evidence>
<dbReference type="Pfam" id="PF09388">
    <property type="entry name" value="SpoOE-like"/>
    <property type="match status" value="1"/>
</dbReference>
<accession>A0ABS7KB87</accession>
<dbReference type="RefSeq" id="WP_221875757.1">
    <property type="nucleotide sequence ID" value="NZ_JACWFH010000038.1"/>
</dbReference>
<dbReference type="InterPro" id="IPR053028">
    <property type="entry name" value="Spo0E-like_phosphatase"/>
</dbReference>
<comment type="caution">
    <text evidence="1">The sequence shown here is derived from an EMBL/GenBank/DDBJ whole genome shotgun (WGS) entry which is preliminary data.</text>
</comment>
<gene>
    <name evidence="1" type="ORF">H0185_22565</name>
</gene>
<name>A0ABS7KB87_9BACI</name>
<dbReference type="InterPro" id="IPR037208">
    <property type="entry name" value="Spo0E-like_sf"/>
</dbReference>
<dbReference type="InterPro" id="IPR018540">
    <property type="entry name" value="Spo0E-like"/>
</dbReference>
<keyword evidence="2" id="KW-1185">Reference proteome</keyword>
<proteinExistence type="predicted"/>
<evidence type="ECO:0000313" key="2">
    <source>
        <dbReference type="Proteomes" id="UP000769780"/>
    </source>
</evidence>
<dbReference type="PANTHER" id="PTHR41263:SF1">
    <property type="entry name" value="ASPARTYL-PHOSPHATE PHOSPHATASE YISI"/>
    <property type="match status" value="1"/>
</dbReference>
<dbReference type="EMBL" id="JACWFH010000038">
    <property type="protein sequence ID" value="MBY0099538.1"/>
    <property type="molecule type" value="Genomic_DNA"/>
</dbReference>
<protein>
    <submittedName>
        <fullName evidence="1">Aspartyl-phosphate phosphatase Spo0E family protein</fullName>
    </submittedName>
</protein>
<dbReference type="Gene3D" id="4.10.280.10">
    <property type="entry name" value="Helix-loop-helix DNA-binding domain"/>
    <property type="match status" value="1"/>
</dbReference>